<dbReference type="EMBL" id="CM000852">
    <property type="protein sequence ID" value="KRG94211.1"/>
    <property type="molecule type" value="Genomic_DNA"/>
</dbReference>
<reference evidence="5" key="2">
    <citation type="submission" date="2018-02" db="UniProtKB">
        <authorList>
            <consortium name="EnsemblPlants"/>
        </authorList>
    </citation>
    <scope>IDENTIFICATION</scope>
    <source>
        <strain evidence="5">Williams 82</strain>
    </source>
</reference>
<dbReference type="GO" id="GO:0016787">
    <property type="term" value="F:hydrolase activity"/>
    <property type="evidence" value="ECO:0007669"/>
    <property type="project" value="UniProtKB-KW"/>
</dbReference>
<comment type="cofactor">
    <cofactor evidence="1">
        <name>Mg(2+)</name>
        <dbReference type="ChEBI" id="CHEBI:18420"/>
    </cofactor>
</comment>
<dbReference type="SMR" id="A0A0R0EV59"/>
<sequence>MNATNRQIGGMFFLYGYGGTSKTFMWKTLAVALRSKALLLLPNGRTMHSKFGIPVPTLENSTCNIHQGIKHAQLLKAIKLIIWDEAPMAHKYCFKALDKTLNNIMLMSNSNNVPFGGKVVVFGDVGDGKVGTSDDRLYQIEILNELRITNFSNPIEVIVGHTYPGIQHNYKDEEFLKSRAILASKNEIVDQINDYILNIILGDEKEYLSCDSIDMIDAASSESYKAVTPEFLHSLKTSGMPNHKIRIKIDTPIMLIRNLDKAEGFCNETRLIVSRMANHVIEARIVTGKNIRISYAMTINKSQGQSLQSVGLYLPKLVFSHVQLYVVFSRVQTKNGLKILIHDKDGKPLNITTNVVFKEVLQNL</sequence>
<keyword evidence="1" id="KW-0227">DNA damage</keyword>
<dbReference type="OMA" id="NTICNIH"/>
<keyword evidence="1" id="KW-0347">Helicase</keyword>
<dbReference type="PANTHER" id="PTHR10492">
    <property type="match status" value="1"/>
</dbReference>
<dbReference type="EnsemblPlants" id="KRG94211">
    <property type="protein sequence ID" value="KRG94211"/>
    <property type="gene ID" value="GLYMA_19G068400"/>
</dbReference>
<dbReference type="InterPro" id="IPR010285">
    <property type="entry name" value="DNA_helicase_pif1-like_DEAD"/>
</dbReference>
<comment type="catalytic activity">
    <reaction evidence="1">
        <text>ATP + H2O = ADP + phosphate + H(+)</text>
        <dbReference type="Rhea" id="RHEA:13065"/>
        <dbReference type="ChEBI" id="CHEBI:15377"/>
        <dbReference type="ChEBI" id="CHEBI:15378"/>
        <dbReference type="ChEBI" id="CHEBI:30616"/>
        <dbReference type="ChEBI" id="CHEBI:43474"/>
        <dbReference type="ChEBI" id="CHEBI:456216"/>
        <dbReference type="EC" id="5.6.2.3"/>
    </reaction>
</comment>
<dbReference type="Gramene" id="KRG94211">
    <property type="protein sequence ID" value="KRG94211"/>
    <property type="gene ID" value="GLYMA_19G068400"/>
</dbReference>
<dbReference type="STRING" id="3847.A0A0R0EV59"/>
<dbReference type="AlphaFoldDB" id="A0A0R0EV59"/>
<dbReference type="Pfam" id="PF05970">
    <property type="entry name" value="PIF1"/>
    <property type="match status" value="1"/>
</dbReference>
<dbReference type="Gene3D" id="3.40.50.300">
    <property type="entry name" value="P-loop containing nucleotide triphosphate hydrolases"/>
    <property type="match status" value="1"/>
</dbReference>
<organism evidence="4">
    <name type="scientific">Glycine max</name>
    <name type="common">Soybean</name>
    <name type="synonym">Glycine hispida</name>
    <dbReference type="NCBI Taxonomy" id="3847"/>
    <lineage>
        <taxon>Eukaryota</taxon>
        <taxon>Viridiplantae</taxon>
        <taxon>Streptophyta</taxon>
        <taxon>Embryophyta</taxon>
        <taxon>Tracheophyta</taxon>
        <taxon>Spermatophyta</taxon>
        <taxon>Magnoliopsida</taxon>
        <taxon>eudicotyledons</taxon>
        <taxon>Gunneridae</taxon>
        <taxon>Pentapetalae</taxon>
        <taxon>rosids</taxon>
        <taxon>fabids</taxon>
        <taxon>Fabales</taxon>
        <taxon>Fabaceae</taxon>
        <taxon>Papilionoideae</taxon>
        <taxon>50 kb inversion clade</taxon>
        <taxon>NPAAA clade</taxon>
        <taxon>indigoferoid/millettioid clade</taxon>
        <taxon>Phaseoleae</taxon>
        <taxon>Glycine</taxon>
        <taxon>Glycine subgen. Soja</taxon>
    </lineage>
</organism>
<keyword evidence="1" id="KW-0233">DNA recombination</keyword>
<dbReference type="PANTHER" id="PTHR10492:SF78">
    <property type="entry name" value="ATP-DEPENDENT DNA HELICASE"/>
    <property type="match status" value="1"/>
</dbReference>
<comment type="similarity">
    <text evidence="1">Belongs to the helicase family.</text>
</comment>
<reference evidence="4" key="3">
    <citation type="submission" date="2018-07" db="EMBL/GenBank/DDBJ databases">
        <title>WGS assembly of Glycine max.</title>
        <authorList>
            <person name="Schmutz J."/>
            <person name="Cannon S."/>
            <person name="Schlueter J."/>
            <person name="Ma J."/>
            <person name="Mitros T."/>
            <person name="Nelson W."/>
            <person name="Hyten D."/>
            <person name="Song Q."/>
            <person name="Thelen J."/>
            <person name="Cheng J."/>
            <person name="Xu D."/>
            <person name="Hellsten U."/>
            <person name="May G."/>
            <person name="Yu Y."/>
            <person name="Sakurai T."/>
            <person name="Umezawa T."/>
            <person name="Bhattacharyya M."/>
            <person name="Sandhu D."/>
            <person name="Valliyodan B."/>
            <person name="Lindquist E."/>
            <person name="Peto M."/>
            <person name="Grant D."/>
            <person name="Shu S."/>
            <person name="Goodstein D."/>
            <person name="Barry K."/>
            <person name="Futrell-Griggs M."/>
            <person name="Abernathy B."/>
            <person name="Du J."/>
            <person name="Tian Z."/>
            <person name="Zhu L."/>
            <person name="Gill N."/>
            <person name="Joshi T."/>
            <person name="Libault M."/>
            <person name="Sethuraman A."/>
            <person name="Zhang X."/>
            <person name="Shinozaki K."/>
            <person name="Nguyen H."/>
            <person name="Wing R."/>
            <person name="Cregan P."/>
            <person name="Specht J."/>
            <person name="Grimwood J."/>
            <person name="Rokhsar D."/>
            <person name="Stacey G."/>
            <person name="Shoemaker R."/>
            <person name="Jackson S."/>
        </authorList>
    </citation>
    <scope>NUCLEOTIDE SEQUENCE</scope>
    <source>
        <tissue evidence="4">Callus</tissue>
    </source>
</reference>
<dbReference type="GO" id="GO:0006310">
    <property type="term" value="P:DNA recombination"/>
    <property type="evidence" value="ECO:0007669"/>
    <property type="project" value="UniProtKB-KW"/>
</dbReference>
<evidence type="ECO:0000313" key="6">
    <source>
        <dbReference type="Proteomes" id="UP000008827"/>
    </source>
</evidence>
<evidence type="ECO:0000259" key="2">
    <source>
        <dbReference type="Pfam" id="PF05970"/>
    </source>
</evidence>
<evidence type="ECO:0000313" key="4">
    <source>
        <dbReference type="EMBL" id="KRG94211.1"/>
    </source>
</evidence>
<dbReference type="Pfam" id="PF21530">
    <property type="entry name" value="Pif1_2B_dom"/>
    <property type="match status" value="1"/>
</dbReference>
<dbReference type="InterPro" id="IPR027417">
    <property type="entry name" value="P-loop_NTPase"/>
</dbReference>
<evidence type="ECO:0000313" key="5">
    <source>
        <dbReference type="EnsemblPlants" id="KRG94211"/>
    </source>
</evidence>
<dbReference type="InParanoid" id="A0A0R0EV59"/>
<evidence type="ECO:0000259" key="3">
    <source>
        <dbReference type="Pfam" id="PF21530"/>
    </source>
</evidence>
<dbReference type="GO" id="GO:0006281">
    <property type="term" value="P:DNA repair"/>
    <property type="evidence" value="ECO:0007669"/>
    <property type="project" value="UniProtKB-KW"/>
</dbReference>
<proteinExistence type="inferred from homology"/>
<keyword evidence="1" id="KW-0547">Nucleotide-binding</keyword>
<dbReference type="PaxDb" id="3847-GLYMA19G12570.1"/>
<dbReference type="GO" id="GO:0043139">
    <property type="term" value="F:5'-3' DNA helicase activity"/>
    <property type="evidence" value="ECO:0007669"/>
    <property type="project" value="UniProtKB-EC"/>
</dbReference>
<dbReference type="SUPFAM" id="SSF52540">
    <property type="entry name" value="P-loop containing nucleoside triphosphate hydrolases"/>
    <property type="match status" value="2"/>
</dbReference>
<gene>
    <name evidence="4" type="ORF">GLYMA_19G068400</name>
</gene>
<name>A0A0R0EV59_SOYBN</name>
<keyword evidence="1" id="KW-0067">ATP-binding</keyword>
<evidence type="ECO:0000256" key="1">
    <source>
        <dbReference type="RuleBase" id="RU363044"/>
    </source>
</evidence>
<keyword evidence="1" id="KW-0234">DNA repair</keyword>
<dbReference type="GO" id="GO:0000723">
    <property type="term" value="P:telomere maintenance"/>
    <property type="evidence" value="ECO:0007669"/>
    <property type="project" value="InterPro"/>
</dbReference>
<keyword evidence="1" id="KW-0378">Hydrolase</keyword>
<dbReference type="GO" id="GO:0005524">
    <property type="term" value="F:ATP binding"/>
    <property type="evidence" value="ECO:0007669"/>
    <property type="project" value="UniProtKB-KW"/>
</dbReference>
<dbReference type="InterPro" id="IPR049163">
    <property type="entry name" value="Pif1-like_2B_dom"/>
</dbReference>
<accession>A0A0R0EV59</accession>
<feature type="domain" description="DNA helicase Pif1-like DEAD-box helicase" evidence="2">
    <location>
        <begin position="2"/>
        <end position="123"/>
    </location>
</feature>
<feature type="domain" description="DNA helicase Pif1-like 2B" evidence="3">
    <location>
        <begin position="230"/>
        <end position="274"/>
    </location>
</feature>
<dbReference type="EC" id="5.6.2.3" evidence="1"/>
<dbReference type="Proteomes" id="UP000008827">
    <property type="component" value="Chromosome 19"/>
</dbReference>
<protein>
    <recommendedName>
        <fullName evidence="1">ATP-dependent DNA helicase</fullName>
        <ecNumber evidence="1">5.6.2.3</ecNumber>
    </recommendedName>
</protein>
<reference evidence="4 5" key="1">
    <citation type="journal article" date="2010" name="Nature">
        <title>Genome sequence of the palaeopolyploid soybean.</title>
        <authorList>
            <person name="Schmutz J."/>
            <person name="Cannon S.B."/>
            <person name="Schlueter J."/>
            <person name="Ma J."/>
            <person name="Mitros T."/>
            <person name="Nelson W."/>
            <person name="Hyten D.L."/>
            <person name="Song Q."/>
            <person name="Thelen J.J."/>
            <person name="Cheng J."/>
            <person name="Xu D."/>
            <person name="Hellsten U."/>
            <person name="May G.D."/>
            <person name="Yu Y."/>
            <person name="Sakurai T."/>
            <person name="Umezawa T."/>
            <person name="Bhattacharyya M.K."/>
            <person name="Sandhu D."/>
            <person name="Valliyodan B."/>
            <person name="Lindquist E."/>
            <person name="Peto M."/>
            <person name="Grant D."/>
            <person name="Shu S."/>
            <person name="Goodstein D."/>
            <person name="Barry K."/>
            <person name="Futrell-Griggs M."/>
            <person name="Abernathy B."/>
            <person name="Du J."/>
            <person name="Tian Z."/>
            <person name="Zhu L."/>
            <person name="Gill N."/>
            <person name="Joshi T."/>
            <person name="Libault M."/>
            <person name="Sethuraman A."/>
            <person name="Zhang X.-C."/>
            <person name="Shinozaki K."/>
            <person name="Nguyen H.T."/>
            <person name="Wing R.A."/>
            <person name="Cregan P."/>
            <person name="Specht J."/>
            <person name="Grimwood J."/>
            <person name="Rokhsar D."/>
            <person name="Stacey G."/>
            <person name="Shoemaker R.C."/>
            <person name="Jackson S.A."/>
        </authorList>
    </citation>
    <scope>NUCLEOTIDE SEQUENCE</scope>
    <source>
        <strain evidence="5">cv. Williams 82</strain>
        <tissue evidence="4">Callus</tissue>
    </source>
</reference>
<keyword evidence="6" id="KW-1185">Reference proteome</keyword>